<feature type="domain" description="MIR" evidence="5">
    <location>
        <begin position="32"/>
        <end position="86"/>
    </location>
</feature>
<name>A0A2T7PGW7_POMCA</name>
<evidence type="ECO:0000256" key="3">
    <source>
        <dbReference type="ARBA" id="ARBA00022737"/>
    </source>
</evidence>
<dbReference type="OrthoDB" id="5588846at2759"/>
<proteinExistence type="predicted"/>
<dbReference type="EMBL" id="PZQS01000004">
    <property type="protein sequence ID" value="PVD32661.1"/>
    <property type="molecule type" value="Genomic_DNA"/>
</dbReference>
<protein>
    <recommendedName>
        <fullName evidence="5">MIR domain-containing protein</fullName>
    </recommendedName>
</protein>
<feature type="domain" description="MIR" evidence="5">
    <location>
        <begin position="94"/>
        <end position="149"/>
    </location>
</feature>
<dbReference type="PROSITE" id="PS50919">
    <property type="entry name" value="MIR"/>
    <property type="match status" value="3"/>
</dbReference>
<evidence type="ECO:0000313" key="7">
    <source>
        <dbReference type="Proteomes" id="UP000245119"/>
    </source>
</evidence>
<keyword evidence="3" id="KW-0677">Repeat</keyword>
<dbReference type="Gene3D" id="2.80.10.50">
    <property type="match status" value="1"/>
</dbReference>
<feature type="chain" id="PRO_5015434148" description="MIR domain-containing protein" evidence="4">
    <location>
        <begin position="28"/>
        <end position="223"/>
    </location>
</feature>
<dbReference type="GO" id="GO:0005576">
    <property type="term" value="C:extracellular region"/>
    <property type="evidence" value="ECO:0007669"/>
    <property type="project" value="UniProtKB-SubCell"/>
</dbReference>
<dbReference type="PANTHER" id="PTHR46809:SF2">
    <property type="entry name" value="GH21273P"/>
    <property type="match status" value="1"/>
</dbReference>
<dbReference type="SUPFAM" id="SSF82109">
    <property type="entry name" value="MIR domain"/>
    <property type="match status" value="1"/>
</dbReference>
<evidence type="ECO:0000259" key="5">
    <source>
        <dbReference type="PROSITE" id="PS50919"/>
    </source>
</evidence>
<sequence length="223" mass="25036">MAMCLKDLINWVVSFAVLQVFLEYGDASDFEYEFVTCGSSLKLLNPYNNVRLHSHDVKYGSGSGQQSVTGVDSSDDHNSYWQIRSKTGATCARGSPVKCGQTIRLMHLATKRNLHSHHFSSPLSHNLEVSAFGEDGEGDEGDHWVVVCSGKYWSRDERVRLKHVVTEHYLHITGNSYGRPIHGQREVSGYPSPSEMNYWQAAEGIYITPSDKKGSLQKDHDEL</sequence>
<keyword evidence="2 4" id="KW-0732">Signal</keyword>
<evidence type="ECO:0000256" key="2">
    <source>
        <dbReference type="ARBA" id="ARBA00022729"/>
    </source>
</evidence>
<dbReference type="SMART" id="SM00472">
    <property type="entry name" value="MIR"/>
    <property type="match status" value="3"/>
</dbReference>
<reference evidence="6 7" key="1">
    <citation type="submission" date="2018-04" db="EMBL/GenBank/DDBJ databases">
        <title>The genome of golden apple snail Pomacea canaliculata provides insight into stress tolerance and invasive adaptation.</title>
        <authorList>
            <person name="Liu C."/>
            <person name="Liu B."/>
            <person name="Ren Y."/>
            <person name="Zhang Y."/>
            <person name="Wang H."/>
            <person name="Li S."/>
            <person name="Jiang F."/>
            <person name="Yin L."/>
            <person name="Zhang G."/>
            <person name="Qian W."/>
            <person name="Fan W."/>
        </authorList>
    </citation>
    <scope>NUCLEOTIDE SEQUENCE [LARGE SCALE GENOMIC DNA]</scope>
    <source>
        <strain evidence="6">SZHN2017</strain>
        <tissue evidence="6">Muscle</tissue>
    </source>
</reference>
<evidence type="ECO:0000256" key="1">
    <source>
        <dbReference type="ARBA" id="ARBA00004613"/>
    </source>
</evidence>
<keyword evidence="7" id="KW-1185">Reference proteome</keyword>
<feature type="domain" description="MIR" evidence="5">
    <location>
        <begin position="150"/>
        <end position="204"/>
    </location>
</feature>
<evidence type="ECO:0000313" key="6">
    <source>
        <dbReference type="EMBL" id="PVD32661.1"/>
    </source>
</evidence>
<evidence type="ECO:0000256" key="4">
    <source>
        <dbReference type="SAM" id="SignalP"/>
    </source>
</evidence>
<dbReference type="InterPro" id="IPR036300">
    <property type="entry name" value="MIR_dom_sf"/>
</dbReference>
<dbReference type="GO" id="GO:0032991">
    <property type="term" value="C:protein-containing complex"/>
    <property type="evidence" value="ECO:0007669"/>
    <property type="project" value="UniProtKB-ARBA"/>
</dbReference>
<dbReference type="CDD" id="cd23293">
    <property type="entry name" value="beta-trefoil_MIR_SDF2_meta"/>
    <property type="match status" value="1"/>
</dbReference>
<comment type="caution">
    <text evidence="6">The sequence shown here is derived from an EMBL/GenBank/DDBJ whole genome shotgun (WGS) entry which is preliminary data.</text>
</comment>
<accession>A0A2T7PGW7</accession>
<dbReference type="Proteomes" id="UP000245119">
    <property type="component" value="Linkage Group LG4"/>
</dbReference>
<dbReference type="FunFam" id="2.80.10.50:FF:000023">
    <property type="entry name" value="Stromal cell-derived factor 2-like 1"/>
    <property type="match status" value="1"/>
</dbReference>
<feature type="signal peptide" evidence="4">
    <location>
        <begin position="1"/>
        <end position="27"/>
    </location>
</feature>
<comment type="subcellular location">
    <subcellularLocation>
        <location evidence="1">Secreted</location>
    </subcellularLocation>
</comment>
<gene>
    <name evidence="6" type="ORF">C0Q70_08106</name>
</gene>
<dbReference type="PANTHER" id="PTHR46809">
    <property type="entry name" value="STROMAL CELL-DERIVED FACTOR 2-LIKE PROTEIN"/>
    <property type="match status" value="1"/>
</dbReference>
<dbReference type="AlphaFoldDB" id="A0A2T7PGW7"/>
<dbReference type="STRING" id="400727.A0A2T7PGW7"/>
<dbReference type="InterPro" id="IPR016093">
    <property type="entry name" value="MIR_motif"/>
</dbReference>
<dbReference type="OMA" id="KPQHGTR"/>
<dbReference type="GO" id="GO:0005783">
    <property type="term" value="C:endoplasmic reticulum"/>
    <property type="evidence" value="ECO:0007669"/>
    <property type="project" value="UniProtKB-ARBA"/>
</dbReference>
<dbReference type="Pfam" id="PF02815">
    <property type="entry name" value="MIR"/>
    <property type="match status" value="1"/>
</dbReference>
<organism evidence="6 7">
    <name type="scientific">Pomacea canaliculata</name>
    <name type="common">Golden apple snail</name>
    <dbReference type="NCBI Taxonomy" id="400727"/>
    <lineage>
        <taxon>Eukaryota</taxon>
        <taxon>Metazoa</taxon>
        <taxon>Spiralia</taxon>
        <taxon>Lophotrochozoa</taxon>
        <taxon>Mollusca</taxon>
        <taxon>Gastropoda</taxon>
        <taxon>Caenogastropoda</taxon>
        <taxon>Architaenioglossa</taxon>
        <taxon>Ampullarioidea</taxon>
        <taxon>Ampullariidae</taxon>
        <taxon>Pomacea</taxon>
    </lineage>
</organism>